<protein>
    <submittedName>
        <fullName evidence="1">16889_t:CDS:1</fullName>
    </submittedName>
</protein>
<accession>A0ACA9KMW3</accession>
<gene>
    <name evidence="1" type="ORF">DHETER_LOCUS2170</name>
</gene>
<organism evidence="1 2">
    <name type="scientific">Dentiscutata heterogama</name>
    <dbReference type="NCBI Taxonomy" id="1316150"/>
    <lineage>
        <taxon>Eukaryota</taxon>
        <taxon>Fungi</taxon>
        <taxon>Fungi incertae sedis</taxon>
        <taxon>Mucoromycota</taxon>
        <taxon>Glomeromycotina</taxon>
        <taxon>Glomeromycetes</taxon>
        <taxon>Diversisporales</taxon>
        <taxon>Gigasporaceae</taxon>
        <taxon>Dentiscutata</taxon>
    </lineage>
</organism>
<sequence length="156" mass="18588">MINFTRYFDEDKLIFQNELDIEKKSLAEFDDWHLIDRDFIYKNTTLKQASFTTLENKSIIHFINRMKKQGIEVPSPRFSYYIIAINSETGISNQMVLVDHFDPNKYKIDKYHYLKGEKLLKNLISKYTNDISVIDNFIGENTKKVDKDEEDPFENN</sequence>
<reference evidence="1" key="1">
    <citation type="submission" date="2021-06" db="EMBL/GenBank/DDBJ databases">
        <authorList>
            <person name="Kallberg Y."/>
            <person name="Tangrot J."/>
            <person name="Rosling A."/>
        </authorList>
    </citation>
    <scope>NUCLEOTIDE SEQUENCE</scope>
    <source>
        <strain evidence="1">IL203A</strain>
    </source>
</reference>
<proteinExistence type="predicted"/>
<dbReference type="EMBL" id="CAJVPU010001487">
    <property type="protein sequence ID" value="CAG8482055.1"/>
    <property type="molecule type" value="Genomic_DNA"/>
</dbReference>
<evidence type="ECO:0000313" key="2">
    <source>
        <dbReference type="Proteomes" id="UP000789702"/>
    </source>
</evidence>
<evidence type="ECO:0000313" key="1">
    <source>
        <dbReference type="EMBL" id="CAG8482055.1"/>
    </source>
</evidence>
<name>A0ACA9KMW3_9GLOM</name>
<comment type="caution">
    <text evidence="1">The sequence shown here is derived from an EMBL/GenBank/DDBJ whole genome shotgun (WGS) entry which is preliminary data.</text>
</comment>
<dbReference type="Proteomes" id="UP000789702">
    <property type="component" value="Unassembled WGS sequence"/>
</dbReference>
<keyword evidence="2" id="KW-1185">Reference proteome</keyword>